<organism evidence="3 4">
    <name type="scientific">Roseiflexus castenholzii (strain DSM 13941 / HLO8)</name>
    <dbReference type="NCBI Taxonomy" id="383372"/>
    <lineage>
        <taxon>Bacteria</taxon>
        <taxon>Bacillati</taxon>
        <taxon>Chloroflexota</taxon>
        <taxon>Chloroflexia</taxon>
        <taxon>Chloroflexales</taxon>
        <taxon>Roseiflexineae</taxon>
        <taxon>Roseiflexaceae</taxon>
        <taxon>Roseiflexus</taxon>
    </lineage>
</organism>
<feature type="region of interest" description="Disordered" evidence="1">
    <location>
        <begin position="206"/>
        <end position="249"/>
    </location>
</feature>
<dbReference type="HOGENOM" id="CLU_057323_0_0_0"/>
<dbReference type="PANTHER" id="PTHR33352:SF2">
    <property type="entry name" value="SLL0995 PROTEIN"/>
    <property type="match status" value="1"/>
</dbReference>
<evidence type="ECO:0000313" key="4">
    <source>
        <dbReference type="Proteomes" id="UP000000263"/>
    </source>
</evidence>
<dbReference type="Pfam" id="PF05685">
    <property type="entry name" value="Uma2"/>
    <property type="match status" value="1"/>
</dbReference>
<dbReference type="SUPFAM" id="SSF52980">
    <property type="entry name" value="Restriction endonuclease-like"/>
    <property type="match status" value="1"/>
</dbReference>
<dbReference type="eggNOG" id="COG4636">
    <property type="taxonomic scope" value="Bacteria"/>
</dbReference>
<feature type="domain" description="Putative restriction endonuclease" evidence="2">
    <location>
        <begin position="7"/>
        <end position="139"/>
    </location>
</feature>
<feature type="compositionally biased region" description="Basic and acidic residues" evidence="1">
    <location>
        <begin position="206"/>
        <end position="226"/>
    </location>
</feature>
<dbReference type="AlphaFoldDB" id="A7NHF0"/>
<sequence length="249" mass="27886">MLCNYDHQRRVRYQADVFLARVADHPDAVVLTDVRIAWDMPSLKAHGSDMMVIFGLQIIRNWSTFDVAVEGVRPTLIVEVTSLETCVLDLEVKMAHYALAGVPLYVIAGAHEQRSEALVRALGYELAGATYRRQVPNEQVWLWLEPLRVWIGAEGREVYCFDEQRRIGDYATLTTIVIESEEQVAAAWAAAKAEARARMEAEVRAREESAVRREAEQARREAEARAAPKRACTRSSRNCAGCAARGTGP</sequence>
<dbReference type="Proteomes" id="UP000000263">
    <property type="component" value="Chromosome"/>
</dbReference>
<proteinExistence type="predicted"/>
<evidence type="ECO:0000313" key="3">
    <source>
        <dbReference type="EMBL" id="ABU56897.1"/>
    </source>
</evidence>
<gene>
    <name evidence="3" type="ordered locus">Rcas_0779</name>
</gene>
<dbReference type="Gene3D" id="3.90.1570.10">
    <property type="entry name" value="tt1808, chain A"/>
    <property type="match status" value="1"/>
</dbReference>
<dbReference type="CDD" id="cd06260">
    <property type="entry name" value="DUF820-like"/>
    <property type="match status" value="1"/>
</dbReference>
<dbReference type="RefSeq" id="WP_012119327.1">
    <property type="nucleotide sequence ID" value="NC_009767.1"/>
</dbReference>
<protein>
    <recommendedName>
        <fullName evidence="2">Putative restriction endonuclease domain-containing protein</fullName>
    </recommendedName>
</protein>
<dbReference type="InterPro" id="IPR011335">
    <property type="entry name" value="Restrct_endonuc-II-like"/>
</dbReference>
<evidence type="ECO:0000259" key="2">
    <source>
        <dbReference type="Pfam" id="PF05685"/>
    </source>
</evidence>
<dbReference type="PANTHER" id="PTHR33352">
    <property type="entry name" value="SLR1095 PROTEIN"/>
    <property type="match status" value="1"/>
</dbReference>
<keyword evidence="4" id="KW-1185">Reference proteome</keyword>
<dbReference type="InterPro" id="IPR008538">
    <property type="entry name" value="Uma2"/>
</dbReference>
<dbReference type="EMBL" id="CP000804">
    <property type="protein sequence ID" value="ABU56897.1"/>
    <property type="molecule type" value="Genomic_DNA"/>
</dbReference>
<evidence type="ECO:0000256" key="1">
    <source>
        <dbReference type="SAM" id="MobiDB-lite"/>
    </source>
</evidence>
<dbReference type="KEGG" id="rca:Rcas_0779"/>
<name>A7NHF0_ROSCS</name>
<reference evidence="3 4" key="1">
    <citation type="submission" date="2007-08" db="EMBL/GenBank/DDBJ databases">
        <title>Complete sequence of Roseiflexus castenholzii DSM 13941.</title>
        <authorList>
            <consortium name="US DOE Joint Genome Institute"/>
            <person name="Copeland A."/>
            <person name="Lucas S."/>
            <person name="Lapidus A."/>
            <person name="Barry K."/>
            <person name="Glavina del Rio T."/>
            <person name="Dalin E."/>
            <person name="Tice H."/>
            <person name="Pitluck S."/>
            <person name="Thompson L.S."/>
            <person name="Brettin T."/>
            <person name="Bruce D."/>
            <person name="Detter J.C."/>
            <person name="Han C."/>
            <person name="Tapia R."/>
            <person name="Schmutz J."/>
            <person name="Larimer F."/>
            <person name="Land M."/>
            <person name="Hauser L."/>
            <person name="Kyrpides N."/>
            <person name="Mikhailova N."/>
            <person name="Bryant D.A."/>
            <person name="Hanada S."/>
            <person name="Tsukatani Y."/>
            <person name="Richardson P."/>
        </authorList>
    </citation>
    <scope>NUCLEOTIDE SEQUENCE [LARGE SCALE GENOMIC DNA]</scope>
    <source>
        <strain evidence="4">DSM 13941 / HLO8</strain>
    </source>
</reference>
<accession>A7NHF0</accession>
<dbReference type="InterPro" id="IPR012296">
    <property type="entry name" value="Nuclease_put_TT1808"/>
</dbReference>